<sequence length="130" mass="14170">MTMWSVLLLLSGLLLIPDANSLCCGRKKRSLSDYSNFHNLAARSDDVLCNSPDLKRILKYHMSNSTDSASSSLASITSALEASGERFVVLCALPGQSLSYSLPHEAEFCSASSSDHSCHIFTDPRHISNF</sequence>
<dbReference type="Pfam" id="PF04155">
    <property type="entry name" value="Ground-like"/>
    <property type="match status" value="1"/>
</dbReference>
<feature type="chain" id="PRO_5043383351" description="Ground-like domain-containing protein" evidence="1">
    <location>
        <begin position="22"/>
        <end position="130"/>
    </location>
</feature>
<dbReference type="AlphaFoldDB" id="A0AAV5TMN0"/>
<organism evidence="3 4">
    <name type="scientific">Pristionchus entomophagus</name>
    <dbReference type="NCBI Taxonomy" id="358040"/>
    <lineage>
        <taxon>Eukaryota</taxon>
        <taxon>Metazoa</taxon>
        <taxon>Ecdysozoa</taxon>
        <taxon>Nematoda</taxon>
        <taxon>Chromadorea</taxon>
        <taxon>Rhabditida</taxon>
        <taxon>Rhabditina</taxon>
        <taxon>Diplogasteromorpha</taxon>
        <taxon>Diplogasteroidea</taxon>
        <taxon>Neodiplogasteridae</taxon>
        <taxon>Pristionchus</taxon>
    </lineage>
</organism>
<evidence type="ECO:0000313" key="3">
    <source>
        <dbReference type="EMBL" id="GMS95539.1"/>
    </source>
</evidence>
<reference evidence="3" key="1">
    <citation type="submission" date="2023-10" db="EMBL/GenBank/DDBJ databases">
        <title>Genome assembly of Pristionchus species.</title>
        <authorList>
            <person name="Yoshida K."/>
            <person name="Sommer R.J."/>
        </authorList>
    </citation>
    <scope>NUCLEOTIDE SEQUENCE</scope>
    <source>
        <strain evidence="3">RS0144</strain>
    </source>
</reference>
<feature type="signal peptide" evidence="1">
    <location>
        <begin position="1"/>
        <end position="21"/>
    </location>
</feature>
<evidence type="ECO:0000256" key="1">
    <source>
        <dbReference type="SAM" id="SignalP"/>
    </source>
</evidence>
<comment type="caution">
    <text evidence="3">The sequence shown here is derived from an EMBL/GenBank/DDBJ whole genome shotgun (WGS) entry which is preliminary data.</text>
</comment>
<dbReference type="Proteomes" id="UP001432027">
    <property type="component" value="Unassembled WGS sequence"/>
</dbReference>
<protein>
    <recommendedName>
        <fullName evidence="2">Ground-like domain-containing protein</fullName>
    </recommendedName>
</protein>
<keyword evidence="4" id="KW-1185">Reference proteome</keyword>
<name>A0AAV5TMN0_9BILA</name>
<dbReference type="EMBL" id="BTSX01000004">
    <property type="protein sequence ID" value="GMS95539.1"/>
    <property type="molecule type" value="Genomic_DNA"/>
</dbReference>
<evidence type="ECO:0000259" key="2">
    <source>
        <dbReference type="Pfam" id="PF04155"/>
    </source>
</evidence>
<accession>A0AAV5TMN0</accession>
<gene>
    <name evidence="3" type="ORF">PENTCL1PPCAC_17714</name>
</gene>
<proteinExistence type="predicted"/>
<feature type="domain" description="Ground-like" evidence="2">
    <location>
        <begin position="46"/>
        <end position="121"/>
    </location>
</feature>
<keyword evidence="1" id="KW-0732">Signal</keyword>
<dbReference type="InterPro" id="IPR007284">
    <property type="entry name" value="Ground-like_dom"/>
</dbReference>
<evidence type="ECO:0000313" key="4">
    <source>
        <dbReference type="Proteomes" id="UP001432027"/>
    </source>
</evidence>